<proteinExistence type="predicted"/>
<keyword evidence="2" id="KW-1185">Reference proteome</keyword>
<organism evidence="1 2">
    <name type="scientific">Amycolatopsis japonica</name>
    <dbReference type="NCBI Taxonomy" id="208439"/>
    <lineage>
        <taxon>Bacteria</taxon>
        <taxon>Bacillati</taxon>
        <taxon>Actinomycetota</taxon>
        <taxon>Actinomycetes</taxon>
        <taxon>Pseudonocardiales</taxon>
        <taxon>Pseudonocardiaceae</taxon>
        <taxon>Amycolatopsis</taxon>
        <taxon>Amycolatopsis japonica group</taxon>
    </lineage>
</organism>
<evidence type="ECO:0000313" key="1">
    <source>
        <dbReference type="EMBL" id="AIG75282.1"/>
    </source>
</evidence>
<dbReference type="KEGG" id="aja:AJAP_11995"/>
<dbReference type="AlphaFoldDB" id="A0A075UMD4"/>
<dbReference type="RefSeq" id="WP_038510679.1">
    <property type="nucleotide sequence ID" value="NZ_CP008953.1"/>
</dbReference>
<name>A0A075UMD4_9PSEU</name>
<dbReference type="HOGENOM" id="CLU_1782812_0_0_11"/>
<evidence type="ECO:0000313" key="2">
    <source>
        <dbReference type="Proteomes" id="UP000028492"/>
    </source>
</evidence>
<dbReference type="EMBL" id="CP008953">
    <property type="protein sequence ID" value="AIG75282.1"/>
    <property type="molecule type" value="Genomic_DNA"/>
</dbReference>
<sequence>MIPASFDPIFTLVVEPATITAHAIDLADRLRTLIEPYPYDEPYEEPDEIPVRALWEFLESSALSSLSRQLYSAARLAVLAAPNSFAGDPLVVAWQRGSGVCVVNLSARFVTVRSAWGAVREFSVPAVASGEATLLQPYSTVWLTR</sequence>
<protein>
    <recommendedName>
        <fullName evidence="3">DUF3459 domain-containing protein</fullName>
    </recommendedName>
</protein>
<dbReference type="Proteomes" id="UP000028492">
    <property type="component" value="Chromosome"/>
</dbReference>
<accession>A0A075UMD4</accession>
<evidence type="ECO:0008006" key="3">
    <source>
        <dbReference type="Google" id="ProtNLM"/>
    </source>
</evidence>
<gene>
    <name evidence="1" type="ORF">AJAP_11995</name>
</gene>
<reference evidence="1 2" key="1">
    <citation type="journal article" date="2014" name="J. Biotechnol.">
        <title>Complete genome sequence of the actinobacterium Amycolatopsis japonica MG417-CF17(T) (=DSM 44213T) producing (S,S)-N,N'-ethylenediaminedisuccinic acid.</title>
        <authorList>
            <person name="Stegmann E."/>
            <person name="Albersmeier A."/>
            <person name="Spohn M."/>
            <person name="Gert H."/>
            <person name="Weber T."/>
            <person name="Wohlleben W."/>
            <person name="Kalinowski J."/>
            <person name="Ruckert C."/>
        </authorList>
    </citation>
    <scope>NUCLEOTIDE SEQUENCE [LARGE SCALE GENOMIC DNA]</scope>
    <source>
        <strain evidence="2">MG417-CF17 (DSM 44213)</strain>
    </source>
</reference>